<evidence type="ECO:0000256" key="10">
    <source>
        <dbReference type="RuleBase" id="RU004338"/>
    </source>
</evidence>
<dbReference type="AlphaFoldDB" id="A0A3M0AEH9"/>
<comment type="similarity">
    <text evidence="3 10">Belongs to the class II aldolase/RraA-like family.</text>
</comment>
<feature type="binding site" evidence="9">
    <location>
        <position position="98"/>
    </location>
    <ligand>
        <name>Mg(2+)</name>
        <dbReference type="ChEBI" id="CHEBI:18420"/>
    </ligand>
</feature>
<comment type="function">
    <text evidence="7 10">Catalyzes the aldol cleavage of 4-hydroxy-4-methyl-2-oxoglutarate (HMG) into 2 molecules of pyruvate. Also contains a secondary oxaloacetate (OAA) decarboxylase activity due to the common pyruvate enolate transition state formed following C-C bond cleavage in the retro-aldol and decarboxylation reactions.</text>
</comment>
<dbReference type="Gene3D" id="3.50.30.40">
    <property type="entry name" value="Ribonuclease E inhibitor RraA/RraA-like"/>
    <property type="match status" value="1"/>
</dbReference>
<keyword evidence="12" id="KW-1185">Reference proteome</keyword>
<comment type="cofactor">
    <cofactor evidence="9">
        <name>Mg(2+)</name>
        <dbReference type="ChEBI" id="CHEBI:18420"/>
    </cofactor>
</comment>
<dbReference type="GO" id="GO:0046872">
    <property type="term" value="F:metal ion binding"/>
    <property type="evidence" value="ECO:0007669"/>
    <property type="project" value="UniProtKB-KW"/>
</dbReference>
<dbReference type="NCBIfam" id="TIGR01935">
    <property type="entry name" value="NOT-MenG"/>
    <property type="match status" value="1"/>
</dbReference>
<dbReference type="EMBL" id="REFJ01000001">
    <property type="protein sequence ID" value="RMA82554.1"/>
    <property type="molecule type" value="Genomic_DNA"/>
</dbReference>
<evidence type="ECO:0000256" key="6">
    <source>
        <dbReference type="ARBA" id="ARBA00023239"/>
    </source>
</evidence>
<dbReference type="InterPro" id="IPR010203">
    <property type="entry name" value="RraA"/>
</dbReference>
<dbReference type="GO" id="GO:0047443">
    <property type="term" value="F:4-hydroxy-4-methyl-2-oxoglutarate aldolase activity"/>
    <property type="evidence" value="ECO:0007669"/>
    <property type="project" value="UniProtKB-EC"/>
</dbReference>
<dbReference type="CDD" id="cd16841">
    <property type="entry name" value="RraA_family"/>
    <property type="match status" value="1"/>
</dbReference>
<dbReference type="GO" id="GO:0008948">
    <property type="term" value="F:oxaloacetate decarboxylase activity"/>
    <property type="evidence" value="ECO:0007669"/>
    <property type="project" value="UniProtKB-EC"/>
</dbReference>
<dbReference type="SUPFAM" id="SSF89562">
    <property type="entry name" value="RraA-like"/>
    <property type="match status" value="1"/>
</dbReference>
<evidence type="ECO:0000256" key="3">
    <source>
        <dbReference type="ARBA" id="ARBA00008621"/>
    </source>
</evidence>
<evidence type="ECO:0000256" key="2">
    <source>
        <dbReference type="ARBA" id="ARBA00001968"/>
    </source>
</evidence>
<dbReference type="InterPro" id="IPR005493">
    <property type="entry name" value="RraA/RraA-like"/>
</dbReference>
<dbReference type="InterPro" id="IPR036704">
    <property type="entry name" value="RraA/RraA-like_sf"/>
</dbReference>
<protein>
    <recommendedName>
        <fullName evidence="10">4-hydroxy-4-methyl-2-oxoglutarate aldolase</fullName>
        <shortName evidence="10">HMG aldolase</shortName>
        <ecNumber evidence="10">4.1.1.112</ecNumber>
        <ecNumber evidence="10">4.1.3.17</ecNumber>
    </recommendedName>
    <alternativeName>
        <fullName evidence="10">Oxaloacetate decarboxylase</fullName>
    </alternativeName>
</protein>
<gene>
    <name evidence="11" type="ORF">DFR27_0504</name>
</gene>
<dbReference type="PANTHER" id="PTHR33254">
    <property type="entry name" value="4-HYDROXY-4-METHYL-2-OXOGLUTARATE ALDOLASE 3-RELATED"/>
    <property type="match status" value="1"/>
</dbReference>
<dbReference type="EC" id="4.1.1.112" evidence="10"/>
<comment type="catalytic activity">
    <reaction evidence="1 10">
        <text>4-hydroxy-4-methyl-2-oxoglutarate = 2 pyruvate</text>
        <dbReference type="Rhea" id="RHEA:22748"/>
        <dbReference type="ChEBI" id="CHEBI:15361"/>
        <dbReference type="ChEBI" id="CHEBI:58276"/>
        <dbReference type="EC" id="4.1.3.17"/>
    </reaction>
</comment>
<dbReference type="NCBIfam" id="NF006875">
    <property type="entry name" value="PRK09372.1"/>
    <property type="match status" value="1"/>
</dbReference>
<comment type="caution">
    <text evidence="11">The sequence shown here is derived from an EMBL/GenBank/DDBJ whole genome shotgun (WGS) entry which is preliminary data.</text>
</comment>
<comment type="cofactor">
    <cofactor evidence="2 10">
        <name>a divalent metal cation</name>
        <dbReference type="ChEBI" id="CHEBI:60240"/>
    </cofactor>
</comment>
<keyword evidence="5 9" id="KW-0479">Metal-binding</keyword>
<name>A0A3M0AEH9_9GAMM</name>
<dbReference type="GO" id="GO:0008428">
    <property type="term" value="F:ribonuclease inhibitor activity"/>
    <property type="evidence" value="ECO:0007669"/>
    <property type="project" value="InterPro"/>
</dbReference>
<reference evidence="11 12" key="1">
    <citation type="submission" date="2018-10" db="EMBL/GenBank/DDBJ databases">
        <title>Genomic Encyclopedia of Type Strains, Phase IV (KMG-IV): sequencing the most valuable type-strain genomes for metagenomic binning, comparative biology and taxonomic classification.</title>
        <authorList>
            <person name="Goeker M."/>
        </authorList>
    </citation>
    <scope>NUCLEOTIDE SEQUENCE [LARGE SCALE GENOMIC DNA]</scope>
    <source>
        <strain evidence="11 12">DSM 25080</strain>
    </source>
</reference>
<evidence type="ECO:0000313" key="12">
    <source>
        <dbReference type="Proteomes" id="UP000267187"/>
    </source>
</evidence>
<feature type="binding site" evidence="9">
    <location>
        <begin position="75"/>
        <end position="78"/>
    </location>
    <ligand>
        <name>substrate</name>
    </ligand>
</feature>
<dbReference type="Proteomes" id="UP000267187">
    <property type="component" value="Unassembled WGS sequence"/>
</dbReference>
<dbReference type="NCBIfam" id="NF009134">
    <property type="entry name" value="PRK12487.1"/>
    <property type="match status" value="1"/>
</dbReference>
<proteinExistence type="inferred from homology"/>
<feature type="binding site" evidence="9">
    <location>
        <position position="97"/>
    </location>
    <ligand>
        <name>substrate</name>
    </ligand>
</feature>
<evidence type="ECO:0000256" key="1">
    <source>
        <dbReference type="ARBA" id="ARBA00001342"/>
    </source>
</evidence>
<dbReference type="OrthoDB" id="943692at2"/>
<evidence type="ECO:0000256" key="4">
    <source>
        <dbReference type="ARBA" id="ARBA00011233"/>
    </source>
</evidence>
<dbReference type="RefSeq" id="WP_121875877.1">
    <property type="nucleotide sequence ID" value="NZ_REFJ01000001.1"/>
</dbReference>
<dbReference type="PANTHER" id="PTHR33254:SF4">
    <property type="entry name" value="4-HYDROXY-4-METHYL-2-OXOGLUTARATE ALDOLASE 3-RELATED"/>
    <property type="match status" value="1"/>
</dbReference>
<dbReference type="Pfam" id="PF03737">
    <property type="entry name" value="RraA-like"/>
    <property type="match status" value="1"/>
</dbReference>
<organism evidence="11 12">
    <name type="scientific">Umboniibacter marinipuniceus</name>
    <dbReference type="NCBI Taxonomy" id="569599"/>
    <lineage>
        <taxon>Bacteria</taxon>
        <taxon>Pseudomonadati</taxon>
        <taxon>Pseudomonadota</taxon>
        <taxon>Gammaproteobacteria</taxon>
        <taxon>Cellvibrionales</taxon>
        <taxon>Cellvibrionaceae</taxon>
        <taxon>Umboniibacter</taxon>
    </lineage>
</organism>
<keyword evidence="6 10" id="KW-0456">Lyase</keyword>
<evidence type="ECO:0000256" key="7">
    <source>
        <dbReference type="ARBA" id="ARBA00025046"/>
    </source>
</evidence>
<dbReference type="GO" id="GO:0051252">
    <property type="term" value="P:regulation of RNA metabolic process"/>
    <property type="evidence" value="ECO:0007669"/>
    <property type="project" value="InterPro"/>
</dbReference>
<comment type="subunit">
    <text evidence="4 10">Homotrimer.</text>
</comment>
<evidence type="ECO:0000256" key="5">
    <source>
        <dbReference type="ARBA" id="ARBA00022723"/>
    </source>
</evidence>
<comment type="catalytic activity">
    <reaction evidence="8 10">
        <text>oxaloacetate + H(+) = pyruvate + CO2</text>
        <dbReference type="Rhea" id="RHEA:15641"/>
        <dbReference type="ChEBI" id="CHEBI:15361"/>
        <dbReference type="ChEBI" id="CHEBI:15378"/>
        <dbReference type="ChEBI" id="CHEBI:16452"/>
        <dbReference type="ChEBI" id="CHEBI:16526"/>
        <dbReference type="EC" id="4.1.1.112"/>
    </reaction>
</comment>
<accession>A0A3M0AEH9</accession>
<evidence type="ECO:0000256" key="8">
    <source>
        <dbReference type="ARBA" id="ARBA00047973"/>
    </source>
</evidence>
<dbReference type="EC" id="4.1.3.17" evidence="10"/>
<sequence length="165" mass="17368">MLSTPDLCDQYSEQVKVITPNAFRDYGAKDCFAGEVVTIKCFEDNSRVKEQLAEPGIGRVLVVDGGASMRRALLGDLIAANAVQNGWAGVVIFGCVRDVEILSTLPLGIKALASIPLKTDRRGAGQVNITLEVGGIQIQPGDYLVADTNGVVVVPALIGRTLAAS</sequence>
<keyword evidence="9" id="KW-0460">Magnesium</keyword>
<evidence type="ECO:0000256" key="9">
    <source>
        <dbReference type="PIRSR" id="PIRSR605493-1"/>
    </source>
</evidence>
<evidence type="ECO:0000313" key="11">
    <source>
        <dbReference type="EMBL" id="RMA82554.1"/>
    </source>
</evidence>